<evidence type="ECO:0000256" key="11">
    <source>
        <dbReference type="ARBA" id="ARBA00022825"/>
    </source>
</evidence>
<dbReference type="SUPFAM" id="SSF50494">
    <property type="entry name" value="Trypsin-like serine proteases"/>
    <property type="match status" value="1"/>
</dbReference>
<evidence type="ECO:0000313" key="18">
    <source>
        <dbReference type="Proteomes" id="UP000199600"/>
    </source>
</evidence>
<evidence type="ECO:0000256" key="6">
    <source>
        <dbReference type="ARBA" id="ARBA00022670"/>
    </source>
</evidence>
<keyword evidence="18" id="KW-1185">Reference proteome</keyword>
<evidence type="ECO:0000256" key="1">
    <source>
        <dbReference type="ARBA" id="ARBA00001772"/>
    </source>
</evidence>
<evidence type="ECO:0000256" key="13">
    <source>
        <dbReference type="ARBA" id="ARBA00032850"/>
    </source>
</evidence>
<dbReference type="SMART" id="SM00228">
    <property type="entry name" value="PDZ"/>
    <property type="match status" value="2"/>
</dbReference>
<dbReference type="GO" id="GO:0042597">
    <property type="term" value="C:periplasmic space"/>
    <property type="evidence" value="ECO:0007669"/>
    <property type="project" value="UniProtKB-SubCell"/>
</dbReference>
<dbReference type="EMBL" id="FLQY01000388">
    <property type="protein sequence ID" value="SBT11017.1"/>
    <property type="molecule type" value="Genomic_DNA"/>
</dbReference>
<evidence type="ECO:0000259" key="16">
    <source>
        <dbReference type="PROSITE" id="PS50106"/>
    </source>
</evidence>
<dbReference type="RefSeq" id="WP_186412565.1">
    <property type="nucleotide sequence ID" value="NZ_FLQY01000388.1"/>
</dbReference>
<dbReference type="PANTHER" id="PTHR22939">
    <property type="entry name" value="SERINE PROTEASE FAMILY S1C HTRA-RELATED"/>
    <property type="match status" value="1"/>
</dbReference>
<evidence type="ECO:0000256" key="9">
    <source>
        <dbReference type="ARBA" id="ARBA00022764"/>
    </source>
</evidence>
<evidence type="ECO:0000313" key="17">
    <source>
        <dbReference type="EMBL" id="SBT11017.1"/>
    </source>
</evidence>
<dbReference type="Pfam" id="PF17820">
    <property type="entry name" value="PDZ_6"/>
    <property type="match status" value="1"/>
</dbReference>
<evidence type="ECO:0000256" key="7">
    <source>
        <dbReference type="ARBA" id="ARBA00022729"/>
    </source>
</evidence>
<comment type="catalytic activity">
    <reaction evidence="1">
        <text>Acts on substrates that are at least partially unfolded. The cleavage site P1 residue is normally between a pair of hydrophobic residues, such as Val-|-Val.</text>
        <dbReference type="EC" id="3.4.21.107"/>
    </reaction>
</comment>
<evidence type="ECO:0000256" key="8">
    <source>
        <dbReference type="ARBA" id="ARBA00022737"/>
    </source>
</evidence>
<keyword evidence="10 17" id="KW-0378">Hydrolase</keyword>
<evidence type="ECO:0000256" key="5">
    <source>
        <dbReference type="ARBA" id="ARBA00013958"/>
    </source>
</evidence>
<feature type="domain" description="PDZ" evidence="16">
    <location>
        <begin position="392"/>
        <end position="482"/>
    </location>
</feature>
<keyword evidence="9" id="KW-0574">Periplasm</keyword>
<reference evidence="17 18" key="1">
    <citation type="submission" date="2016-06" db="EMBL/GenBank/DDBJ databases">
        <authorList>
            <person name="Kjaerup R.B."/>
            <person name="Dalgaard T.S."/>
            <person name="Juul-Madsen H.R."/>
        </authorList>
    </citation>
    <scope>NUCLEOTIDE SEQUENCE [LARGE SCALE GENOMIC DNA]</scope>
    <source>
        <strain evidence="17">2</strain>
    </source>
</reference>
<accession>A0A1A8Y1Z4</accession>
<proteinExistence type="inferred from homology"/>
<evidence type="ECO:0000256" key="2">
    <source>
        <dbReference type="ARBA" id="ARBA00004418"/>
    </source>
</evidence>
<dbReference type="SUPFAM" id="SSF50156">
    <property type="entry name" value="PDZ domain-like"/>
    <property type="match status" value="2"/>
</dbReference>
<evidence type="ECO:0000256" key="10">
    <source>
        <dbReference type="ARBA" id="ARBA00022801"/>
    </source>
</evidence>
<name>A0A1A8Y1Z4_9RHOO</name>
<feature type="active site" description="Charge relay system" evidence="14">
    <location>
        <position position="170"/>
    </location>
</feature>
<evidence type="ECO:0000256" key="15">
    <source>
        <dbReference type="PIRSR" id="PIRSR611782-2"/>
    </source>
</evidence>
<dbReference type="Gene3D" id="2.40.10.120">
    <property type="match status" value="1"/>
</dbReference>
<feature type="active site" description="Charge relay system" evidence="14">
    <location>
        <position position="140"/>
    </location>
</feature>
<feature type="active site" description="Charge relay system" evidence="14">
    <location>
        <position position="243"/>
    </location>
</feature>
<dbReference type="CDD" id="cd10839">
    <property type="entry name" value="cpPDZ1_DegP-like"/>
    <property type="match status" value="1"/>
</dbReference>
<evidence type="ECO:0000256" key="14">
    <source>
        <dbReference type="PIRSR" id="PIRSR611782-1"/>
    </source>
</evidence>
<keyword evidence="8" id="KW-0677">Repeat</keyword>
<feature type="domain" description="PDZ" evidence="16">
    <location>
        <begin position="287"/>
        <end position="355"/>
    </location>
</feature>
<evidence type="ECO:0000256" key="3">
    <source>
        <dbReference type="ARBA" id="ARBA00010541"/>
    </source>
</evidence>
<dbReference type="PROSITE" id="PS50106">
    <property type="entry name" value="PDZ"/>
    <property type="match status" value="2"/>
</dbReference>
<dbReference type="GO" id="GO:0004252">
    <property type="term" value="F:serine-type endopeptidase activity"/>
    <property type="evidence" value="ECO:0007669"/>
    <property type="project" value="InterPro"/>
</dbReference>
<comment type="subcellular location">
    <subcellularLocation>
        <location evidence="2">Periplasm</location>
    </subcellularLocation>
</comment>
<keyword evidence="12" id="KW-0346">Stress response</keyword>
<dbReference type="Pfam" id="PF13180">
    <property type="entry name" value="PDZ_2"/>
    <property type="match status" value="1"/>
</dbReference>
<dbReference type="InterPro" id="IPR011782">
    <property type="entry name" value="Pept_S1C_Do"/>
</dbReference>
<evidence type="ECO:0000256" key="4">
    <source>
        <dbReference type="ARBA" id="ARBA00013035"/>
    </source>
</evidence>
<protein>
    <recommendedName>
        <fullName evidence="5">Probable periplasmic serine endoprotease DegP-like</fullName>
        <ecNumber evidence="4">3.4.21.107</ecNumber>
    </recommendedName>
    <alternativeName>
        <fullName evidence="13">Protease Do</fullName>
    </alternativeName>
</protein>
<dbReference type="PRINTS" id="PR00834">
    <property type="entry name" value="PROTEASES2C"/>
</dbReference>
<dbReference type="GO" id="GO:0006508">
    <property type="term" value="P:proteolysis"/>
    <property type="evidence" value="ECO:0007669"/>
    <property type="project" value="UniProtKB-KW"/>
</dbReference>
<keyword evidence="6 17" id="KW-0645">Protease</keyword>
<dbReference type="InterPro" id="IPR041489">
    <property type="entry name" value="PDZ_6"/>
</dbReference>
<feature type="binding site" evidence="15">
    <location>
        <begin position="241"/>
        <end position="243"/>
    </location>
    <ligand>
        <name>substrate</name>
    </ligand>
</feature>
<sequence length="492" mass="51386">MTSKTLKKSVVGVAIAAALTGAYSINSEHALWPAQASAQQPKLASAEAAAGVSAATPMTVLPDMSAIVARNGAAVVNISVSGTAKNSAASFGFPELDPNDPFYEFFRHFRGPRQRGEVPTRGQGSGFILREDGIVLTNAHVVDGADEVTVKLIDKREFKAKVLGVDKASDIAVLKIEAKNLPTLKIGSAANTRVGEWVLAIGSPFGFENSATAGIVSAKSRSLPDDNYVPFIQTDVAVNPGNSGGPLFNMAGEVIGINSQIYSRTGGYQGLSFAIPIDVVMKVEEQIVKYGEVRRGRLGVMIQELNQSLAESFGMKSAKGALISSVENGSPAAKAGLEPGDVILAINGKEIAGSSELPPLVADIKPGDTAKLQVWRKGSSREIEVKVGAQKDTSVASADDGGASQGRLGLALRQLNSDERRQIDGNSGLLVEKATGAAARAGIRPGDVVLSINGEPVSSVEQLRGLVAKSKKRVALLIQRNDVKLFVPVDLG</sequence>
<dbReference type="InterPro" id="IPR009003">
    <property type="entry name" value="Peptidase_S1_PA"/>
</dbReference>
<dbReference type="EC" id="3.4.21.107" evidence="4"/>
<dbReference type="Pfam" id="PF13365">
    <property type="entry name" value="Trypsin_2"/>
    <property type="match status" value="1"/>
</dbReference>
<feature type="binding site" evidence="15">
    <location>
        <position position="140"/>
    </location>
    <ligand>
        <name>substrate</name>
    </ligand>
</feature>
<keyword evidence="7" id="KW-0732">Signal</keyword>
<dbReference type="AlphaFoldDB" id="A0A1A8Y1Z4"/>
<dbReference type="Proteomes" id="UP000199600">
    <property type="component" value="Unassembled WGS sequence"/>
</dbReference>
<dbReference type="InterPro" id="IPR001478">
    <property type="entry name" value="PDZ"/>
</dbReference>
<dbReference type="InterPro" id="IPR036034">
    <property type="entry name" value="PDZ_sf"/>
</dbReference>
<dbReference type="NCBIfam" id="TIGR02037">
    <property type="entry name" value="degP_htrA_DO"/>
    <property type="match status" value="1"/>
</dbReference>
<dbReference type="PANTHER" id="PTHR22939:SF130">
    <property type="entry name" value="PERIPLASMIC SERINE ENDOPROTEASE DEGP-LIKE-RELATED"/>
    <property type="match status" value="1"/>
</dbReference>
<feature type="binding site" evidence="15">
    <location>
        <position position="170"/>
    </location>
    <ligand>
        <name>substrate</name>
    </ligand>
</feature>
<dbReference type="InterPro" id="IPR001940">
    <property type="entry name" value="Peptidase_S1C"/>
</dbReference>
<gene>
    <name evidence="17" type="primary">mucD</name>
    <name evidence="17" type="ORF">PROAA_830017</name>
</gene>
<comment type="similarity">
    <text evidence="3">Belongs to the peptidase S1C family.</text>
</comment>
<keyword evidence="11" id="KW-0720">Serine protease</keyword>
<dbReference type="Gene3D" id="2.30.42.10">
    <property type="match status" value="2"/>
</dbReference>
<evidence type="ECO:0000256" key="12">
    <source>
        <dbReference type="ARBA" id="ARBA00023016"/>
    </source>
</evidence>
<organism evidence="17 18">
    <name type="scientific">Candidatus Propionivibrio aalborgensis</name>
    <dbReference type="NCBI Taxonomy" id="1860101"/>
    <lineage>
        <taxon>Bacteria</taxon>
        <taxon>Pseudomonadati</taxon>
        <taxon>Pseudomonadota</taxon>
        <taxon>Betaproteobacteria</taxon>
        <taxon>Rhodocyclales</taxon>
        <taxon>Rhodocyclaceae</taxon>
        <taxon>Propionivibrio</taxon>
    </lineage>
</organism>